<dbReference type="NCBIfam" id="TIGR00608">
    <property type="entry name" value="radc"/>
    <property type="match status" value="1"/>
</dbReference>
<dbReference type="InterPro" id="IPR001405">
    <property type="entry name" value="UPF0758"/>
</dbReference>
<feature type="domain" description="MPN" evidence="7">
    <location>
        <begin position="328"/>
        <end position="450"/>
    </location>
</feature>
<keyword evidence="9" id="KW-1185">Reference proteome</keyword>
<dbReference type="AlphaFoldDB" id="A0A5M6IVU5"/>
<dbReference type="PANTHER" id="PTHR30471:SF3">
    <property type="entry name" value="UPF0758 PROTEIN YEES-RELATED"/>
    <property type="match status" value="1"/>
</dbReference>
<evidence type="ECO:0000313" key="8">
    <source>
        <dbReference type="EMBL" id="KAA5612453.1"/>
    </source>
</evidence>
<dbReference type="InterPro" id="IPR020568">
    <property type="entry name" value="Ribosomal_Su5_D2-typ_SF"/>
</dbReference>
<name>A0A5M6IVU5_9PROT</name>
<dbReference type="Pfam" id="PF04002">
    <property type="entry name" value="RadC"/>
    <property type="match status" value="1"/>
</dbReference>
<gene>
    <name evidence="8" type="ORF">F1189_09775</name>
</gene>
<dbReference type="PROSITE" id="PS01302">
    <property type="entry name" value="UPF0758"/>
    <property type="match status" value="1"/>
</dbReference>
<sequence length="450" mass="46844">MSIRTGQVRAFTMIGTQAVPAIVRASASSGPSSLQVTGLPEGSATPLGRHVIAVLSRCGVDVTGALIIDVRPPRTEAGAGLDLAVALALLVANGTIGQDRLADVVAAGGLASDGGLEPIDDMDAVAIQAAARGLLLFCPDGQAEAAAAAGHGHVIGAQGLAAVVAYLSDQQFLPPWQQGDGVAPPRWGGLAERAAPAIRPVMLPVSADGIIQPPAPASAAVASPVFPGTGPQGHRNRMREKVLIRGTDALADYELLEMLLFLAFARGDTKPLAKRMINAFGSYAGVLSASPEALLATPGVNDHAATAIAVVRASAERLARAGVADLPVLNNWDRLMAYLNVTMAHAPVEQLRVLFLDTRNRLIADEVQARGTVNHTPVYPREVVRRALELHATALILVHNHPSGDPTPSQDDIAMTQEVRVAAGAMSIVLHDHVIIGKGSWCSLKKERLL</sequence>
<organism evidence="8 9">
    <name type="scientific">Rhodovastum atsumiense</name>
    <dbReference type="NCBI Taxonomy" id="504468"/>
    <lineage>
        <taxon>Bacteria</taxon>
        <taxon>Pseudomonadati</taxon>
        <taxon>Pseudomonadota</taxon>
        <taxon>Alphaproteobacteria</taxon>
        <taxon>Acetobacterales</taxon>
        <taxon>Acetobacteraceae</taxon>
        <taxon>Rhodovastum</taxon>
    </lineage>
</organism>
<evidence type="ECO:0000256" key="6">
    <source>
        <dbReference type="RuleBase" id="RU003797"/>
    </source>
</evidence>
<dbReference type="InterPro" id="IPR025657">
    <property type="entry name" value="RadC_JAB"/>
</dbReference>
<dbReference type="SUPFAM" id="SSF54211">
    <property type="entry name" value="Ribosomal protein S5 domain 2-like"/>
    <property type="match status" value="1"/>
</dbReference>
<reference evidence="8 9" key="1">
    <citation type="submission" date="2019-09" db="EMBL/GenBank/DDBJ databases">
        <title>Genome sequence of Rhodovastum atsumiense, a diverse member of the Acetobacteraceae family of non-sulfur purple photosynthetic bacteria.</title>
        <authorList>
            <person name="Meyer T."/>
            <person name="Kyndt J."/>
        </authorList>
    </citation>
    <scope>NUCLEOTIDE SEQUENCE [LARGE SCALE GENOMIC DNA]</scope>
    <source>
        <strain evidence="8 9">DSM 21279</strain>
    </source>
</reference>
<dbReference type="GO" id="GO:0008237">
    <property type="term" value="F:metallopeptidase activity"/>
    <property type="evidence" value="ECO:0007669"/>
    <property type="project" value="UniProtKB-KW"/>
</dbReference>
<dbReference type="NCBIfam" id="NF000642">
    <property type="entry name" value="PRK00024.1"/>
    <property type="match status" value="1"/>
</dbReference>
<comment type="similarity">
    <text evidence="6">Belongs to the UPF0758 family.</text>
</comment>
<keyword evidence="1" id="KW-0645">Protease</keyword>
<dbReference type="CDD" id="cd08071">
    <property type="entry name" value="MPN_DUF2466"/>
    <property type="match status" value="1"/>
</dbReference>
<dbReference type="InterPro" id="IPR010994">
    <property type="entry name" value="RuvA_2-like"/>
</dbReference>
<dbReference type="OrthoDB" id="9804482at2"/>
<dbReference type="EMBL" id="VWPK01000012">
    <property type="protein sequence ID" value="KAA5612453.1"/>
    <property type="molecule type" value="Genomic_DNA"/>
</dbReference>
<evidence type="ECO:0000256" key="3">
    <source>
        <dbReference type="ARBA" id="ARBA00022801"/>
    </source>
</evidence>
<evidence type="ECO:0000259" key="7">
    <source>
        <dbReference type="PROSITE" id="PS50249"/>
    </source>
</evidence>
<comment type="caution">
    <text evidence="8">The sequence shown here is derived from an EMBL/GenBank/DDBJ whole genome shotgun (WGS) entry which is preliminary data.</text>
</comment>
<keyword evidence="3" id="KW-0378">Hydrolase</keyword>
<keyword evidence="2" id="KW-0479">Metal-binding</keyword>
<dbReference type="PANTHER" id="PTHR30471">
    <property type="entry name" value="DNA REPAIR PROTEIN RADC"/>
    <property type="match status" value="1"/>
</dbReference>
<evidence type="ECO:0000313" key="9">
    <source>
        <dbReference type="Proteomes" id="UP000325255"/>
    </source>
</evidence>
<proteinExistence type="inferred from homology"/>
<dbReference type="Pfam" id="PF13541">
    <property type="entry name" value="ChlI"/>
    <property type="match status" value="1"/>
</dbReference>
<dbReference type="SUPFAM" id="SSF102712">
    <property type="entry name" value="JAB1/MPN domain"/>
    <property type="match status" value="1"/>
</dbReference>
<dbReference type="SUPFAM" id="SSF47781">
    <property type="entry name" value="RuvA domain 2-like"/>
    <property type="match status" value="1"/>
</dbReference>
<evidence type="ECO:0000256" key="5">
    <source>
        <dbReference type="ARBA" id="ARBA00023049"/>
    </source>
</evidence>
<dbReference type="GO" id="GO:0046872">
    <property type="term" value="F:metal ion binding"/>
    <property type="evidence" value="ECO:0007669"/>
    <property type="project" value="UniProtKB-KW"/>
</dbReference>
<evidence type="ECO:0000256" key="2">
    <source>
        <dbReference type="ARBA" id="ARBA00022723"/>
    </source>
</evidence>
<dbReference type="GO" id="GO:0006508">
    <property type="term" value="P:proteolysis"/>
    <property type="evidence" value="ECO:0007669"/>
    <property type="project" value="UniProtKB-KW"/>
</dbReference>
<dbReference type="Gene3D" id="3.40.140.10">
    <property type="entry name" value="Cytidine Deaminase, domain 2"/>
    <property type="match status" value="1"/>
</dbReference>
<dbReference type="PROSITE" id="PS50249">
    <property type="entry name" value="MPN"/>
    <property type="match status" value="1"/>
</dbReference>
<dbReference type="InterPro" id="IPR020891">
    <property type="entry name" value="UPF0758_CS"/>
</dbReference>
<keyword evidence="5" id="KW-0482">Metalloprotease</keyword>
<accession>A0A5M6IVU5</accession>
<protein>
    <submittedName>
        <fullName evidence="8">JAB domain-containing protein</fullName>
    </submittedName>
</protein>
<keyword evidence="4" id="KW-0862">Zinc</keyword>
<evidence type="ECO:0000256" key="4">
    <source>
        <dbReference type="ARBA" id="ARBA00022833"/>
    </source>
</evidence>
<dbReference type="Proteomes" id="UP000325255">
    <property type="component" value="Unassembled WGS sequence"/>
</dbReference>
<evidence type="ECO:0000256" key="1">
    <source>
        <dbReference type="ARBA" id="ARBA00022670"/>
    </source>
</evidence>
<dbReference type="InterPro" id="IPR037518">
    <property type="entry name" value="MPN"/>
</dbReference>